<evidence type="ECO:0000256" key="1">
    <source>
        <dbReference type="SAM" id="MobiDB-lite"/>
    </source>
</evidence>
<evidence type="ECO:0000313" key="3">
    <source>
        <dbReference type="Proteomes" id="UP001159363"/>
    </source>
</evidence>
<evidence type="ECO:0000313" key="2">
    <source>
        <dbReference type="EMBL" id="KAJ8874007.1"/>
    </source>
</evidence>
<proteinExistence type="predicted"/>
<accession>A0ABQ9GPN7</accession>
<dbReference type="EMBL" id="JARBHB010000010">
    <property type="protein sequence ID" value="KAJ8874007.1"/>
    <property type="molecule type" value="Genomic_DNA"/>
</dbReference>
<reference evidence="2 3" key="1">
    <citation type="submission" date="2023-02" db="EMBL/GenBank/DDBJ databases">
        <title>LHISI_Scaffold_Assembly.</title>
        <authorList>
            <person name="Stuart O.P."/>
            <person name="Cleave R."/>
            <person name="Magrath M.J.L."/>
            <person name="Mikheyev A.S."/>
        </authorList>
    </citation>
    <scope>NUCLEOTIDE SEQUENCE [LARGE SCALE GENOMIC DNA]</scope>
    <source>
        <strain evidence="2">Daus_M_001</strain>
        <tissue evidence="2">Leg muscle</tissue>
    </source>
</reference>
<keyword evidence="3" id="KW-1185">Reference proteome</keyword>
<protein>
    <submittedName>
        <fullName evidence="2">Uncharacterized protein</fullName>
    </submittedName>
</protein>
<gene>
    <name evidence="2" type="ORF">PR048_024847</name>
</gene>
<feature type="region of interest" description="Disordered" evidence="1">
    <location>
        <begin position="200"/>
        <end position="219"/>
    </location>
</feature>
<sequence>MKRSGGEVARALASHHGNLGSFRVGFTPGFSHVGIVLDDAACWRVFSWYSRFPRPCIPVPLHPSVSFHFFSGDGGHVRVPTGQPITRRELPRHHSPLDFFMQCWFRKGKSTTTALLALVDKITDAFNEDAVLFQKGFSVQEKSAVFRRRNWLLMTVGKWPEMKSDASCSSDTAEEKYVVDYLPYIVSACFPVPRHKKSVNNQKHEQCDPKRERKMPPGRRYVNCKPSARLRNFISDSAVAENAKLVQNCCARVNTAPEREPEFRSARILPGIALRVYPGRRVRWMTRARENGCLRRAVYTREKRWTLCIHRDLGRQFHLARQGGIVMPSPHSSGLGFLPTCSRRVTGSRPGASEAADFQFACRTGNNLSTSRRRMSVDSVSGERRSMLHLDGFISTWVHSKTDPLQSVVVKYYTVSGGVLFPKFRISGMGDPLAFGWYRYGLLNKRLAFDSRRGHAEIFRTRGNRGSCVWPSRFLGQSGARSGSLRSPDPHQLVNIEAQNPNQLSIRADEFEEVGQSHGRHALQTSPFRFFILGLPEE</sequence>
<feature type="compositionally biased region" description="Basic and acidic residues" evidence="1">
    <location>
        <begin position="202"/>
        <end position="215"/>
    </location>
</feature>
<comment type="caution">
    <text evidence="2">The sequence shown here is derived from an EMBL/GenBank/DDBJ whole genome shotgun (WGS) entry which is preliminary data.</text>
</comment>
<name>A0ABQ9GPN7_9NEOP</name>
<organism evidence="2 3">
    <name type="scientific">Dryococelus australis</name>
    <dbReference type="NCBI Taxonomy" id="614101"/>
    <lineage>
        <taxon>Eukaryota</taxon>
        <taxon>Metazoa</taxon>
        <taxon>Ecdysozoa</taxon>
        <taxon>Arthropoda</taxon>
        <taxon>Hexapoda</taxon>
        <taxon>Insecta</taxon>
        <taxon>Pterygota</taxon>
        <taxon>Neoptera</taxon>
        <taxon>Polyneoptera</taxon>
        <taxon>Phasmatodea</taxon>
        <taxon>Verophasmatodea</taxon>
        <taxon>Anareolatae</taxon>
        <taxon>Phasmatidae</taxon>
        <taxon>Eurycanthinae</taxon>
        <taxon>Dryococelus</taxon>
    </lineage>
</organism>
<dbReference type="Proteomes" id="UP001159363">
    <property type="component" value="Chromosome 9"/>
</dbReference>